<keyword evidence="3" id="KW-1185">Reference proteome</keyword>
<dbReference type="InterPro" id="IPR030700">
    <property type="entry name" value="N-end_Aminoacyl_Trfase"/>
</dbReference>
<sequence length="165" mass="17467">MGSRGRTQNQPPTAQGHYRPSDLLCPETYVWVPIEQCLPSLENSKYCRFNQDPEAAPFTSLGLGTTGSIQKPSSAHIAFGILTAPLRLCQSGEGCDAPRALGTVALSCLPLGALMWASLTSESSPGDADAHFLRYEPFPTSHLQSEFGEKEGKRAAKAGGGGGTE</sequence>
<dbReference type="PANTHER" id="PTHR21367">
    <property type="entry name" value="ARGININE-TRNA-PROTEIN TRANSFERASE 1"/>
    <property type="match status" value="1"/>
</dbReference>
<dbReference type="EMBL" id="KB030700">
    <property type="protein sequence ID" value="ELK11278.1"/>
    <property type="molecule type" value="Genomic_DNA"/>
</dbReference>
<keyword evidence="2" id="KW-0808">Transferase</keyword>
<evidence type="ECO:0000256" key="1">
    <source>
        <dbReference type="SAM" id="MobiDB-lite"/>
    </source>
</evidence>
<dbReference type="Proteomes" id="UP000010552">
    <property type="component" value="Unassembled WGS sequence"/>
</dbReference>
<evidence type="ECO:0000313" key="2">
    <source>
        <dbReference type="EMBL" id="ELK11278.1"/>
    </source>
</evidence>
<organism evidence="2 3">
    <name type="scientific">Pteropus alecto</name>
    <name type="common">Black flying fox</name>
    <dbReference type="NCBI Taxonomy" id="9402"/>
    <lineage>
        <taxon>Eukaryota</taxon>
        <taxon>Metazoa</taxon>
        <taxon>Chordata</taxon>
        <taxon>Craniata</taxon>
        <taxon>Vertebrata</taxon>
        <taxon>Euteleostomi</taxon>
        <taxon>Mammalia</taxon>
        <taxon>Eutheria</taxon>
        <taxon>Laurasiatheria</taxon>
        <taxon>Chiroptera</taxon>
        <taxon>Yinpterochiroptera</taxon>
        <taxon>Pteropodoidea</taxon>
        <taxon>Pteropodidae</taxon>
        <taxon>Pteropodinae</taxon>
        <taxon>Pteropus</taxon>
    </lineage>
</organism>
<accession>L5KL41</accession>
<protein>
    <submittedName>
        <fullName evidence="2">Arginyl-tRNA--protein transferase 1</fullName>
    </submittedName>
</protein>
<proteinExistence type="predicted"/>
<name>L5KL41_PTEAL</name>
<dbReference type="AlphaFoldDB" id="L5KL41"/>
<dbReference type="InParanoid" id="L5KL41"/>
<gene>
    <name evidence="2" type="ORF">PAL_GLEAN10003440</name>
</gene>
<dbReference type="GO" id="GO:0004057">
    <property type="term" value="F:arginyl-tRNA--protein transferase activity"/>
    <property type="evidence" value="ECO:0007669"/>
    <property type="project" value="TreeGrafter"/>
</dbReference>
<dbReference type="STRING" id="9402.L5KL41"/>
<reference evidence="3" key="1">
    <citation type="journal article" date="2013" name="Science">
        <title>Comparative analysis of bat genomes provides insight into the evolution of flight and immunity.</title>
        <authorList>
            <person name="Zhang G."/>
            <person name="Cowled C."/>
            <person name="Shi Z."/>
            <person name="Huang Z."/>
            <person name="Bishop-Lilly K.A."/>
            <person name="Fang X."/>
            <person name="Wynne J.W."/>
            <person name="Xiong Z."/>
            <person name="Baker M.L."/>
            <person name="Zhao W."/>
            <person name="Tachedjian M."/>
            <person name="Zhu Y."/>
            <person name="Zhou P."/>
            <person name="Jiang X."/>
            <person name="Ng J."/>
            <person name="Yang L."/>
            <person name="Wu L."/>
            <person name="Xiao J."/>
            <person name="Feng Y."/>
            <person name="Chen Y."/>
            <person name="Sun X."/>
            <person name="Zhang Y."/>
            <person name="Marsh G.A."/>
            <person name="Crameri G."/>
            <person name="Broder C.C."/>
            <person name="Frey K.G."/>
            <person name="Wang L.F."/>
            <person name="Wang J."/>
        </authorList>
    </citation>
    <scope>NUCLEOTIDE SEQUENCE [LARGE SCALE GENOMIC DNA]</scope>
</reference>
<dbReference type="PANTHER" id="PTHR21367:SF1">
    <property type="entry name" value="ARGINYL-TRNA--PROTEIN TRANSFERASE 1"/>
    <property type="match status" value="1"/>
</dbReference>
<evidence type="ECO:0000313" key="3">
    <source>
        <dbReference type="Proteomes" id="UP000010552"/>
    </source>
</evidence>
<feature type="region of interest" description="Disordered" evidence="1">
    <location>
        <begin position="143"/>
        <end position="165"/>
    </location>
</feature>
<dbReference type="GO" id="GO:0005737">
    <property type="term" value="C:cytoplasm"/>
    <property type="evidence" value="ECO:0007669"/>
    <property type="project" value="TreeGrafter"/>
</dbReference>